<keyword evidence="5 10" id="KW-1133">Transmembrane helix</keyword>
<gene>
    <name evidence="10" type="primary">plsY</name>
    <name evidence="11" type="ORF">VN24_24825</name>
</gene>
<evidence type="ECO:0000313" key="11">
    <source>
        <dbReference type="EMBL" id="AJY77187.1"/>
    </source>
</evidence>
<dbReference type="AlphaFoldDB" id="A0A0D5NQD1"/>
<dbReference type="SMART" id="SM01207">
    <property type="entry name" value="G3P_acyltransf"/>
    <property type="match status" value="1"/>
</dbReference>
<sequence length="199" mass="21163">MLSFAVVIISYLLGSISFSIVAARLLKGIDIRQHGSGNAGATNTLRVLGKGPGITVFVLDILKGVAAVLLGRWLVPDSEWVPALCGLAAIVGHNWPVYFRFKGGKGIATMVGIMLTLAFLPGLYAGIAAIAVIALTRYVSLGSLVFSVLAPAFILMMNLSLPLFWISLILCAFAFIRHRTNIVKLVQGRENKLGAKKGA</sequence>
<evidence type="ECO:0000256" key="5">
    <source>
        <dbReference type="ARBA" id="ARBA00022989"/>
    </source>
</evidence>
<evidence type="ECO:0000256" key="9">
    <source>
        <dbReference type="ARBA" id="ARBA00023264"/>
    </source>
</evidence>
<keyword evidence="6 10" id="KW-0443">Lipid metabolism</keyword>
<feature type="transmembrane region" description="Helical" evidence="10">
    <location>
        <begin position="148"/>
        <end position="176"/>
    </location>
</feature>
<dbReference type="PATRIC" id="fig|1126833.4.peg.5458"/>
<evidence type="ECO:0000313" key="12">
    <source>
        <dbReference type="Proteomes" id="UP000032633"/>
    </source>
</evidence>
<comment type="subunit">
    <text evidence="10">Probably interacts with PlsX.</text>
</comment>
<reference evidence="11 12" key="1">
    <citation type="journal article" date="2015" name="J. Biotechnol.">
        <title>Complete genome sequence of Paenibacillus beijingensis 7188(T) (=DSM 24997(T)), a novel rhizobacterium from jujube garden soil.</title>
        <authorList>
            <person name="Kwak Y."/>
            <person name="Shin J.H."/>
        </authorList>
    </citation>
    <scope>NUCLEOTIDE SEQUENCE [LARGE SCALE GENOMIC DNA]</scope>
    <source>
        <strain evidence="11 12">DSM 24997</strain>
    </source>
</reference>
<dbReference type="EC" id="2.3.1.275" evidence="10"/>
<evidence type="ECO:0000256" key="4">
    <source>
        <dbReference type="ARBA" id="ARBA00022692"/>
    </source>
</evidence>
<feature type="transmembrane region" description="Helical" evidence="10">
    <location>
        <begin position="54"/>
        <end position="74"/>
    </location>
</feature>
<dbReference type="HAMAP" id="MF_01043">
    <property type="entry name" value="PlsY"/>
    <property type="match status" value="1"/>
</dbReference>
<organism evidence="11 12">
    <name type="scientific">Paenibacillus beijingensis</name>
    <dbReference type="NCBI Taxonomy" id="1126833"/>
    <lineage>
        <taxon>Bacteria</taxon>
        <taxon>Bacillati</taxon>
        <taxon>Bacillota</taxon>
        <taxon>Bacilli</taxon>
        <taxon>Bacillales</taxon>
        <taxon>Paenibacillaceae</taxon>
        <taxon>Paenibacillus</taxon>
    </lineage>
</organism>
<keyword evidence="2 10" id="KW-0444">Lipid biosynthesis</keyword>
<dbReference type="Pfam" id="PF02660">
    <property type="entry name" value="G3P_acyltransf"/>
    <property type="match status" value="1"/>
</dbReference>
<protein>
    <recommendedName>
        <fullName evidence="10">Glycerol-3-phosphate acyltransferase</fullName>
    </recommendedName>
    <alternativeName>
        <fullName evidence="10">Acyl-PO4 G3P acyltransferase</fullName>
    </alternativeName>
    <alternativeName>
        <fullName evidence="10">Acyl-phosphate--glycerol-3-phosphate acyltransferase</fullName>
    </alternativeName>
    <alternativeName>
        <fullName evidence="10">G3P acyltransferase</fullName>
        <shortName evidence="10">GPAT</shortName>
        <ecNumber evidence="10">2.3.1.275</ecNumber>
    </alternativeName>
    <alternativeName>
        <fullName evidence="10">Lysophosphatidic acid synthase</fullName>
        <shortName evidence="10">LPA synthase</shortName>
    </alternativeName>
</protein>
<proteinExistence type="inferred from homology"/>
<evidence type="ECO:0000256" key="7">
    <source>
        <dbReference type="ARBA" id="ARBA00023136"/>
    </source>
</evidence>
<dbReference type="GO" id="GO:0008654">
    <property type="term" value="P:phospholipid biosynthetic process"/>
    <property type="evidence" value="ECO:0007669"/>
    <property type="project" value="UniProtKB-UniRule"/>
</dbReference>
<evidence type="ECO:0000256" key="2">
    <source>
        <dbReference type="ARBA" id="ARBA00022516"/>
    </source>
</evidence>
<dbReference type="RefSeq" id="WP_045672612.1">
    <property type="nucleotide sequence ID" value="NZ_CP011058.1"/>
</dbReference>
<feature type="transmembrane region" description="Helical" evidence="10">
    <location>
        <begin position="111"/>
        <end position="136"/>
    </location>
</feature>
<dbReference type="STRING" id="1126833.VN24_24825"/>
<keyword evidence="8 10" id="KW-0594">Phospholipid biosynthesis</keyword>
<evidence type="ECO:0000256" key="1">
    <source>
        <dbReference type="ARBA" id="ARBA00022475"/>
    </source>
</evidence>
<dbReference type="PANTHER" id="PTHR30309:SF0">
    <property type="entry name" value="GLYCEROL-3-PHOSPHATE ACYLTRANSFERASE-RELATED"/>
    <property type="match status" value="1"/>
</dbReference>
<dbReference type="GO" id="GO:0005886">
    <property type="term" value="C:plasma membrane"/>
    <property type="evidence" value="ECO:0007669"/>
    <property type="project" value="UniProtKB-SubCell"/>
</dbReference>
<reference evidence="12" key="2">
    <citation type="submission" date="2015-03" db="EMBL/GenBank/DDBJ databases">
        <title>Genome sequence of Paenibacillus beijingensis strain DSM 24997T.</title>
        <authorList>
            <person name="Kwak Y."/>
            <person name="Shin J.-H."/>
        </authorList>
    </citation>
    <scope>NUCLEOTIDE SEQUENCE [LARGE SCALE GENOMIC DNA]</scope>
    <source>
        <strain evidence="12">DSM 24997</strain>
    </source>
</reference>
<keyword evidence="9 10" id="KW-1208">Phospholipid metabolism</keyword>
<name>A0A0D5NQD1_9BACL</name>
<keyword evidence="12" id="KW-1185">Reference proteome</keyword>
<accession>A0A0D5NQD1</accession>
<dbReference type="InterPro" id="IPR003811">
    <property type="entry name" value="G3P_acylTferase_PlsY"/>
</dbReference>
<comment type="similarity">
    <text evidence="10">Belongs to the PlsY family.</text>
</comment>
<dbReference type="NCBIfam" id="TIGR00023">
    <property type="entry name" value="glycerol-3-phosphate 1-O-acyltransferase PlsY"/>
    <property type="match status" value="1"/>
</dbReference>
<keyword evidence="4 10" id="KW-0812">Transmembrane</keyword>
<dbReference type="UniPathway" id="UPA00085"/>
<keyword evidence="1 10" id="KW-1003">Cell membrane</keyword>
<keyword evidence="3 10" id="KW-0808">Transferase</keyword>
<comment type="function">
    <text evidence="10">Catalyzes the transfer of an acyl group from acyl-phosphate (acyl-PO(4)) to glycerol-3-phosphate (G3P) to form lysophosphatidic acid (LPA). This enzyme utilizes acyl-phosphate as fatty acyl donor, but not acyl-CoA or acyl-ACP.</text>
</comment>
<comment type="subcellular location">
    <subcellularLocation>
        <location evidence="10">Cell membrane</location>
        <topology evidence="10">Multi-pass membrane protein</topology>
    </subcellularLocation>
</comment>
<dbReference type="KEGG" id="pbj:VN24_24825"/>
<dbReference type="OrthoDB" id="9777124at2"/>
<dbReference type="PANTHER" id="PTHR30309">
    <property type="entry name" value="INNER MEMBRANE PROTEIN YGIH"/>
    <property type="match status" value="1"/>
</dbReference>
<evidence type="ECO:0000256" key="10">
    <source>
        <dbReference type="HAMAP-Rule" id="MF_01043"/>
    </source>
</evidence>
<keyword evidence="7 10" id="KW-0472">Membrane</keyword>
<dbReference type="EMBL" id="CP011058">
    <property type="protein sequence ID" value="AJY77187.1"/>
    <property type="molecule type" value="Genomic_DNA"/>
</dbReference>
<dbReference type="GO" id="GO:0043772">
    <property type="term" value="F:acyl-phosphate glycerol-3-phosphate acyltransferase activity"/>
    <property type="evidence" value="ECO:0007669"/>
    <property type="project" value="UniProtKB-UniRule"/>
</dbReference>
<feature type="transmembrane region" description="Helical" evidence="10">
    <location>
        <begin position="80"/>
        <end position="99"/>
    </location>
</feature>
<evidence type="ECO:0000256" key="8">
    <source>
        <dbReference type="ARBA" id="ARBA00023209"/>
    </source>
</evidence>
<evidence type="ECO:0000256" key="3">
    <source>
        <dbReference type="ARBA" id="ARBA00022679"/>
    </source>
</evidence>
<comment type="pathway">
    <text evidence="10">Lipid metabolism; phospholipid metabolism.</text>
</comment>
<comment type="catalytic activity">
    <reaction evidence="10">
        <text>an acyl phosphate + sn-glycerol 3-phosphate = a 1-acyl-sn-glycero-3-phosphate + phosphate</text>
        <dbReference type="Rhea" id="RHEA:34075"/>
        <dbReference type="ChEBI" id="CHEBI:43474"/>
        <dbReference type="ChEBI" id="CHEBI:57597"/>
        <dbReference type="ChEBI" id="CHEBI:57970"/>
        <dbReference type="ChEBI" id="CHEBI:59918"/>
        <dbReference type="EC" id="2.3.1.275"/>
    </reaction>
</comment>
<dbReference type="Proteomes" id="UP000032633">
    <property type="component" value="Chromosome"/>
</dbReference>
<evidence type="ECO:0000256" key="6">
    <source>
        <dbReference type="ARBA" id="ARBA00023098"/>
    </source>
</evidence>
<dbReference type="HOGENOM" id="CLU_081254_7_1_9"/>
<feature type="transmembrane region" description="Helical" evidence="10">
    <location>
        <begin position="6"/>
        <end position="26"/>
    </location>
</feature>